<protein>
    <recommendedName>
        <fullName evidence="3">Apea-like HEPN domain-containing protein</fullName>
    </recommendedName>
</protein>
<keyword evidence="2" id="KW-1185">Reference proteome</keyword>
<dbReference type="EMBL" id="JACBJI010000012">
    <property type="protein sequence ID" value="NYA72731.1"/>
    <property type="molecule type" value="Genomic_DNA"/>
</dbReference>
<sequence length="200" mass="23543">MNPDKLYLAIYHDEEGKKSRISITNYLNLIAEKDKVEISKFIYNRLYSRYIKPFSFDDENFKSQFINGFSIMANSCLLIETLESFKQGFGDTNGKSEKMFVDFFNSEANFEVLKTHAKNFYKNIRCGILHQGETTGGWILVKRAEKLFESEKLKINPILFMEQLKVSLEGYKEKLQNEEWDSATWDNFRSKMRKIISNCE</sequence>
<dbReference type="Proteomes" id="UP000535020">
    <property type="component" value="Unassembled WGS sequence"/>
</dbReference>
<dbReference type="AlphaFoldDB" id="A0A7Y8Y575"/>
<reference evidence="1 2" key="1">
    <citation type="submission" date="2020-07" db="EMBL/GenBank/DDBJ databases">
        <authorList>
            <person name="Sun Q."/>
        </authorList>
    </citation>
    <scope>NUCLEOTIDE SEQUENCE [LARGE SCALE GENOMIC DNA]</scope>
    <source>
        <strain evidence="1 2">MAH-1</strain>
    </source>
</reference>
<evidence type="ECO:0008006" key="3">
    <source>
        <dbReference type="Google" id="ProtNLM"/>
    </source>
</evidence>
<evidence type="ECO:0000313" key="1">
    <source>
        <dbReference type="EMBL" id="NYA72731.1"/>
    </source>
</evidence>
<organism evidence="1 2">
    <name type="scientific">Flavobacterium agri</name>
    <dbReference type="NCBI Taxonomy" id="2743471"/>
    <lineage>
        <taxon>Bacteria</taxon>
        <taxon>Pseudomonadati</taxon>
        <taxon>Bacteroidota</taxon>
        <taxon>Flavobacteriia</taxon>
        <taxon>Flavobacteriales</taxon>
        <taxon>Flavobacteriaceae</taxon>
        <taxon>Flavobacterium</taxon>
    </lineage>
</organism>
<dbReference type="RefSeq" id="WP_176007541.1">
    <property type="nucleotide sequence ID" value="NZ_JABWMI010000029.1"/>
</dbReference>
<evidence type="ECO:0000313" key="2">
    <source>
        <dbReference type="Proteomes" id="UP000535020"/>
    </source>
</evidence>
<accession>A0A7Y8Y575</accession>
<proteinExistence type="predicted"/>
<comment type="caution">
    <text evidence="1">The sequence shown here is derived from an EMBL/GenBank/DDBJ whole genome shotgun (WGS) entry which is preliminary data.</text>
</comment>
<gene>
    <name evidence="1" type="ORF">HZF10_17520</name>
</gene>
<name>A0A7Y8Y575_9FLAO</name>